<evidence type="ECO:0000313" key="3">
    <source>
        <dbReference type="EMBL" id="MBB3968866.1"/>
    </source>
</evidence>
<dbReference type="GO" id="GO:0019202">
    <property type="term" value="F:amino acid kinase activity"/>
    <property type="evidence" value="ECO:0007669"/>
    <property type="project" value="TreeGrafter"/>
</dbReference>
<proteinExistence type="inferred from homology"/>
<dbReference type="Proteomes" id="UP000583101">
    <property type="component" value="Unassembled WGS sequence"/>
</dbReference>
<evidence type="ECO:0000313" key="6">
    <source>
        <dbReference type="Proteomes" id="UP000583101"/>
    </source>
</evidence>
<dbReference type="EMBL" id="JACIEG010000002">
    <property type="protein sequence ID" value="MBB3968866.1"/>
    <property type="molecule type" value="Genomic_DNA"/>
</dbReference>
<protein>
    <submittedName>
        <fullName evidence="4">Aminoglycoside phosphotransferase</fullName>
    </submittedName>
    <submittedName>
        <fullName evidence="3">Ser/Thr protein kinase RdoA (MazF antagonist)</fullName>
    </submittedName>
</protein>
<dbReference type="Pfam" id="PF01636">
    <property type="entry name" value="APH"/>
    <property type="match status" value="1"/>
</dbReference>
<comment type="caution">
    <text evidence="4">The sequence shown here is derived from an EMBL/GenBank/DDBJ whole genome shotgun (WGS) entry which is preliminary data.</text>
</comment>
<dbReference type="OrthoDB" id="241498at2"/>
<dbReference type="PANTHER" id="PTHR21064:SF6">
    <property type="entry name" value="AMINOGLYCOSIDE PHOSPHOTRANSFERASE DOMAIN-CONTAINING PROTEIN"/>
    <property type="match status" value="1"/>
</dbReference>
<evidence type="ECO:0000259" key="2">
    <source>
        <dbReference type="Pfam" id="PF01636"/>
    </source>
</evidence>
<evidence type="ECO:0000313" key="5">
    <source>
        <dbReference type="Proteomes" id="UP000297248"/>
    </source>
</evidence>
<dbReference type="Gene3D" id="3.90.1200.10">
    <property type="match status" value="1"/>
</dbReference>
<comment type="similarity">
    <text evidence="1">Belongs to the pseudomonas-type ThrB family.</text>
</comment>
<reference evidence="3 6" key="3">
    <citation type="submission" date="2020-08" db="EMBL/GenBank/DDBJ databases">
        <title>Genomic Encyclopedia of Type Strains, Phase IV (KMG-IV): sequencing the most valuable type-strain genomes for metagenomic binning, comparative biology and taxonomic classification.</title>
        <authorList>
            <person name="Goeker M."/>
        </authorList>
    </citation>
    <scope>NUCLEOTIDE SEQUENCE [LARGE SCALE GENOMIC DNA]</scope>
    <source>
        <strain evidence="3 6">DSM 100995</strain>
    </source>
</reference>
<reference evidence="4 5" key="1">
    <citation type="journal article" date="2016" name="Int. J. Syst. Evol. Microbiol.">
        <title>Proposal of Mucilaginibacter phyllosphaerae sp. nov. isolated from the phyllosphere of Galium album.</title>
        <authorList>
            <person name="Aydogan E.L."/>
            <person name="Busse H.J."/>
            <person name="Moser G."/>
            <person name="Muller C."/>
            <person name="Kampfer P."/>
            <person name="Glaeser S.P."/>
        </authorList>
    </citation>
    <scope>NUCLEOTIDE SEQUENCE [LARGE SCALE GENOMIC DNA]</scope>
    <source>
        <strain evidence="4 5">PP-F2FG21</strain>
    </source>
</reference>
<name>A0A4Y8AGZ1_9SPHI</name>
<dbReference type="InterPro" id="IPR002575">
    <property type="entry name" value="Aminoglycoside_PTrfase"/>
</dbReference>
<keyword evidence="4" id="KW-0808">Transferase</keyword>
<keyword evidence="3" id="KW-0418">Kinase</keyword>
<dbReference type="Proteomes" id="UP000297248">
    <property type="component" value="Unassembled WGS sequence"/>
</dbReference>
<dbReference type="AlphaFoldDB" id="A0A4Y8AGZ1"/>
<dbReference type="EMBL" id="SNQG01000002">
    <property type="protein sequence ID" value="TEW67505.1"/>
    <property type="molecule type" value="Genomic_DNA"/>
</dbReference>
<reference evidence="4" key="2">
    <citation type="submission" date="2019-03" db="EMBL/GenBank/DDBJ databases">
        <authorList>
            <person name="Yan Y.-Q."/>
            <person name="Du Z.-J."/>
        </authorList>
    </citation>
    <scope>NUCLEOTIDE SEQUENCE</scope>
    <source>
        <strain evidence="4">PP-F2FG21</strain>
    </source>
</reference>
<dbReference type="PANTHER" id="PTHR21064">
    <property type="entry name" value="AMINOGLYCOSIDE PHOSPHOTRANSFERASE DOMAIN-CONTAINING PROTEIN-RELATED"/>
    <property type="match status" value="1"/>
</dbReference>
<accession>A0A4Y8AGZ1</accession>
<organism evidence="4 5">
    <name type="scientific">Mucilaginibacter phyllosphaerae</name>
    <dbReference type="NCBI Taxonomy" id="1812349"/>
    <lineage>
        <taxon>Bacteria</taxon>
        <taxon>Pseudomonadati</taxon>
        <taxon>Bacteroidota</taxon>
        <taxon>Sphingobacteriia</taxon>
        <taxon>Sphingobacteriales</taxon>
        <taxon>Sphingobacteriaceae</taxon>
        <taxon>Mucilaginibacter</taxon>
    </lineage>
</organism>
<dbReference type="Gene3D" id="3.30.200.20">
    <property type="entry name" value="Phosphorylase Kinase, domain 1"/>
    <property type="match status" value="1"/>
</dbReference>
<dbReference type="InterPro" id="IPR050249">
    <property type="entry name" value="Pseudomonas-type_ThrB"/>
</dbReference>
<keyword evidence="6" id="KW-1185">Reference proteome</keyword>
<sequence length="335" mass="38346">MQKFPVSSSVLSADHLGVLVQDVYNLNTGVTCQLLKTGINHSYLIKDFPDKYVFRIYSLDWRTRLEIEEEIRLLNLLCDAGISVSYPIADADGDHIQELNAPEGMRYGVLFSFAEGEKLLNFPAEVHHKAGETMARIHQVTKNVGLQRATYTPQVLTEDTISGLQKFLPADSEEMAWILSTQKYLLNELAKADLGQLRTGAVHMDIWFDNFNITKDGQINLFDFDFCGNGWLCLDIAYYVLQLHSTEKIEDERNEKLNAFFAGYESITPISAEEKRLLPVLGVSMYFFYLGVQCRRFENWSNVFLNETYLKRFINLLVKKYFDENVVTATNVNPS</sequence>
<feature type="domain" description="Aminoglycoside phosphotransferase" evidence="2">
    <location>
        <begin position="39"/>
        <end position="266"/>
    </location>
</feature>
<evidence type="ECO:0000256" key="1">
    <source>
        <dbReference type="ARBA" id="ARBA00038240"/>
    </source>
</evidence>
<evidence type="ECO:0000313" key="4">
    <source>
        <dbReference type="EMBL" id="TEW67505.1"/>
    </source>
</evidence>
<dbReference type="InterPro" id="IPR011009">
    <property type="entry name" value="Kinase-like_dom_sf"/>
</dbReference>
<dbReference type="SUPFAM" id="SSF56112">
    <property type="entry name" value="Protein kinase-like (PK-like)"/>
    <property type="match status" value="1"/>
</dbReference>
<dbReference type="RefSeq" id="WP_134335557.1">
    <property type="nucleotide sequence ID" value="NZ_BMCZ01000004.1"/>
</dbReference>
<gene>
    <name evidence="4" type="ORF">E2R65_05820</name>
    <name evidence="3" type="ORF">GGR35_001458</name>
</gene>